<dbReference type="Proteomes" id="UP000585836">
    <property type="component" value="Unassembled WGS sequence"/>
</dbReference>
<proteinExistence type="predicted"/>
<keyword evidence="2" id="KW-1185">Reference proteome</keyword>
<evidence type="ECO:0008006" key="3">
    <source>
        <dbReference type="Google" id="ProtNLM"/>
    </source>
</evidence>
<accession>A0A7W9PYU8</accession>
<dbReference type="AlphaFoldDB" id="A0A7W9PYU8"/>
<gene>
    <name evidence="1" type="ORF">FHS34_005983</name>
</gene>
<evidence type="ECO:0000313" key="2">
    <source>
        <dbReference type="Proteomes" id="UP000585836"/>
    </source>
</evidence>
<dbReference type="EMBL" id="JACHJK010000012">
    <property type="protein sequence ID" value="MBB5930485.1"/>
    <property type="molecule type" value="Genomic_DNA"/>
</dbReference>
<sequence>MTAMLSAKSLFQEILDNDESFRLFCSIAAGGEAQGGWENGRIAALVPRSESALAPRIARHGADEDKHGRIFTALLRRRGLTPVPVPPETDYTMLLEKRGIGLAHDRLRRDEPLTVPDLIVYLAHSRVTEQRAADQMAMLRRHFGDHPDVGRAVRMISEDEDRHLAYTHEELLRFAAAGHGRLIQRTLRACALAEIRVHRDVSLAVMARMGRVLGWGRSRSALLAAGIHAAYAYERLAGRHHMVGLAMPAHRDALGAPAAPAPEYA</sequence>
<organism evidence="1 2">
    <name type="scientific">Streptomyces echinatus</name>
    <dbReference type="NCBI Taxonomy" id="67293"/>
    <lineage>
        <taxon>Bacteria</taxon>
        <taxon>Bacillati</taxon>
        <taxon>Actinomycetota</taxon>
        <taxon>Actinomycetes</taxon>
        <taxon>Kitasatosporales</taxon>
        <taxon>Streptomycetaceae</taxon>
        <taxon>Streptomyces</taxon>
    </lineage>
</organism>
<reference evidence="1 2" key="1">
    <citation type="submission" date="2020-08" db="EMBL/GenBank/DDBJ databases">
        <title>Genomic Encyclopedia of Type Strains, Phase III (KMG-III): the genomes of soil and plant-associated and newly described type strains.</title>
        <authorList>
            <person name="Whitman W."/>
        </authorList>
    </citation>
    <scope>NUCLEOTIDE SEQUENCE [LARGE SCALE GENOMIC DNA]</scope>
    <source>
        <strain evidence="1 2">CECT 3313</strain>
    </source>
</reference>
<protein>
    <recommendedName>
        <fullName evidence="3">Ferritin-like domain-containing protein</fullName>
    </recommendedName>
</protein>
<evidence type="ECO:0000313" key="1">
    <source>
        <dbReference type="EMBL" id="MBB5930485.1"/>
    </source>
</evidence>
<dbReference type="InterPro" id="IPR009078">
    <property type="entry name" value="Ferritin-like_SF"/>
</dbReference>
<name>A0A7W9PYU8_9ACTN</name>
<comment type="caution">
    <text evidence="1">The sequence shown here is derived from an EMBL/GenBank/DDBJ whole genome shotgun (WGS) entry which is preliminary data.</text>
</comment>
<dbReference type="SUPFAM" id="SSF47240">
    <property type="entry name" value="Ferritin-like"/>
    <property type="match status" value="1"/>
</dbReference>